<dbReference type="InterPro" id="IPR036638">
    <property type="entry name" value="HLH_DNA-bd_sf"/>
</dbReference>
<reference evidence="1 2" key="1">
    <citation type="journal article" date="2019" name="Int. J. Syst. Evol. Microbiol.">
        <title>The Global Catalogue of Microorganisms (GCM) 10K type strain sequencing project: providing services to taxonomists for standard genome sequencing and annotation.</title>
        <authorList>
            <consortium name="The Broad Institute Genomics Platform"/>
            <consortium name="The Broad Institute Genome Sequencing Center for Infectious Disease"/>
            <person name="Wu L."/>
            <person name="Ma J."/>
        </authorList>
    </citation>
    <scope>NUCLEOTIDE SEQUENCE [LARGE SCALE GENOMIC DNA]</scope>
    <source>
        <strain evidence="1 2">JCM 9731</strain>
    </source>
</reference>
<dbReference type="Proteomes" id="UP001500782">
    <property type="component" value="Unassembled WGS sequence"/>
</dbReference>
<sequence length="60" mass="6990">MDDRKAQSLEMISHDIHVLRGLMYKVKERVGSMDDPLVLEISQYLDSKLNQQGEMIKSIR</sequence>
<dbReference type="InterPro" id="IPR018540">
    <property type="entry name" value="Spo0E-like"/>
</dbReference>
<name>A0ABN0VTS3_9BACI</name>
<dbReference type="RefSeq" id="WP_343795902.1">
    <property type="nucleotide sequence ID" value="NZ_BAAADJ010000004.1"/>
</dbReference>
<dbReference type="EMBL" id="BAAADJ010000004">
    <property type="protein sequence ID" value="GAA0316717.1"/>
    <property type="molecule type" value="Genomic_DNA"/>
</dbReference>
<protein>
    <recommendedName>
        <fullName evidence="3">Spo0E like sporulation regulatory protein</fullName>
    </recommendedName>
</protein>
<dbReference type="Gene3D" id="4.10.280.10">
    <property type="entry name" value="Helix-loop-helix DNA-binding domain"/>
    <property type="match status" value="1"/>
</dbReference>
<evidence type="ECO:0008006" key="3">
    <source>
        <dbReference type="Google" id="ProtNLM"/>
    </source>
</evidence>
<dbReference type="Pfam" id="PF09388">
    <property type="entry name" value="SpoOE-like"/>
    <property type="match status" value="1"/>
</dbReference>
<keyword evidence="2" id="KW-1185">Reference proteome</keyword>
<accession>A0ABN0VTS3</accession>
<gene>
    <name evidence="1" type="ORF">GCM10008967_04150</name>
</gene>
<proteinExistence type="predicted"/>
<evidence type="ECO:0000313" key="1">
    <source>
        <dbReference type="EMBL" id="GAA0316717.1"/>
    </source>
</evidence>
<evidence type="ECO:0000313" key="2">
    <source>
        <dbReference type="Proteomes" id="UP001500782"/>
    </source>
</evidence>
<comment type="caution">
    <text evidence="1">The sequence shown here is derived from an EMBL/GenBank/DDBJ whole genome shotgun (WGS) entry which is preliminary data.</text>
</comment>
<organism evidence="1 2">
    <name type="scientific">Bacillus carboniphilus</name>
    <dbReference type="NCBI Taxonomy" id="86663"/>
    <lineage>
        <taxon>Bacteria</taxon>
        <taxon>Bacillati</taxon>
        <taxon>Bacillota</taxon>
        <taxon>Bacilli</taxon>
        <taxon>Bacillales</taxon>
        <taxon>Bacillaceae</taxon>
        <taxon>Bacillus</taxon>
    </lineage>
</organism>